<proteinExistence type="predicted"/>
<dbReference type="EMBL" id="JANRMS010000171">
    <property type="protein sequence ID" value="KAJ3544960.1"/>
    <property type="molecule type" value="Genomic_DNA"/>
</dbReference>
<organism evidence="1 2">
    <name type="scientific">Fusarium decemcellulare</name>
    <dbReference type="NCBI Taxonomy" id="57161"/>
    <lineage>
        <taxon>Eukaryota</taxon>
        <taxon>Fungi</taxon>
        <taxon>Dikarya</taxon>
        <taxon>Ascomycota</taxon>
        <taxon>Pezizomycotina</taxon>
        <taxon>Sordariomycetes</taxon>
        <taxon>Hypocreomycetidae</taxon>
        <taxon>Hypocreales</taxon>
        <taxon>Nectriaceae</taxon>
        <taxon>Fusarium</taxon>
        <taxon>Fusarium decemcellulare species complex</taxon>
    </lineage>
</organism>
<gene>
    <name evidence="1" type="ORF">NM208_g2762</name>
</gene>
<sequence length="1780" mass="201300">MSDPLSVAGTAVGIASLGIQVCQGLVSYLQSLEGRNQEIREGLREIQTLVSMFYSLNDILPKIDEKHPGTIALRRCLEDSEKKLLELQEFLIKIRGPQNASTSTIGKMDDARRALIYPFREGKLNSLRQSLRELLDNLNLAIELTLLDSGVAVRDTVNTLEASMQDLGALSKVQCGELQGFKVLMRQNSDQLQSLDRNVTSTLTNMEQRLSQTQLHMQDLSEDIRKLILVSSDTHSGGYKYRHFGEEFAELAGKMDVQSTSVSRTKMKIAPYQGKNMHRLRQLNRSTTLGGDVFGPSPRLPGCNCELEYRPSAFSFAFWHIKFEYEHHSFGNHLRGCKYYGIDSQTQRTIKAQVPTKLAWLSSRFSLACIDYSLGTSSPGISVRYKNLVPQSSSPVVRELEELSNLILWSKSDNEIILAIESAERAILSLYRDGKASPTDRDEDGLSHATLACVKILSRGFSTLDYDLILTRSLKLIDMLVQTGGVDDEEISTFTLLNPIEAFCELGQANWALTASPRSMSYVAQTFRLNWNEILSISINLLDDALLRYLTESYLVHAILMRSMDELEECISYNSLAPLEVPFRLTTLHLCIPWPSGLRRLLATKARELIDEAPSGGVLPSPIDTAIEFDCVESADILMEAGCKLDFEGEAYVSLQEASRACFDIIAFRLAQRRRELLRFAQQKLGILPHLSPSDHVPDDRAAHLCKALDEAGIAIPAALRVPKWYTTIYHDHGTVSYHFPILFKHGFLRHRLHNNIGLSPIMCRRFFWLKEPHESWNRQQRRAATEWIQKEGFFDQTPIDPHNLGLNIHATGWHYVAAISTYAQCNREQFGFDALWDAIIHLSQVRVKDNCVCWCNAGVKGCSPLKSFLKAYSQKKRAWKPFRHDFFHHSLKDEGVGTPRLSELVVQLVRFLTFEALEMTHTCCYLTELSREKFPDPPPFSEPVALILSYDAEKARRIRSDEREQDNARLLEDLMQDFIQEMEALDPSPRAFEIFIWGYWRRRISALYTVDRVVVDEMRQSAGSVKTHVLPERLQSFLDDKFELVEEQGQEWPEASDCETAQGDEMISVEEIVVISFPNLDDFIDALDNDTWPAAYDDDKPIPKIEGSDTQETSQPSQTSLEAEASQSKQSPQVNSGASNSTTFSDDSSLSDSLSNHPSSTQSHGAQWIGSRAEIRHLYITQTSIETGNPVYSTDVPIAAKLESNQCKQDDNKAFAILHYHGASLQTTSIKIQSPELKRCLAEVLSGYPRVDTAAPTVEFAPPFTPFLHRWERFLQAEAVTENERSKEHLRILQKALEIELEDPFQTLQEIRQTGYVTFPSVPVALVPGEILLTFKDGMMSAGILQDAYIEKTYQGEYVCRVKVHVLDWNGSGFGYREQQWDLESFEGFRKVTDLPVFPLRAHPDRERIKKRLIERGRSFEDLCSRRGVSNYNGLVIDDSGWEPKTIFLSERIIVDAKAFYRFQHLSVPNVKKLDGGREEQQTNSSGAIDDGLTKNQQTATLTEDQCLLAVPKVRGFALKAKQWYEFAVNDITLVVWNEQLLGNLVIQEQEKRLLLALVSHTVKQKDEGFDDFVEGKGKGLILLLAGPGMAEELKRPLYRVSAGDLGLSANKVECYLKRAFDLCSHFNAVLLIDEADVFLEKRSSDNLAQNELVSIFLTTLEYYQGVLILTTNRTEEIDSAFESRIDIILTYDNLSQDSRRQVWSNFLGRLPSESVNISDTDLDHLSKWKVNGRQIKSAIKTARIMANSEGAPLGVRHLEVVLEIRKRGSKVLGTDEVQ</sequence>
<evidence type="ECO:0000313" key="1">
    <source>
        <dbReference type="EMBL" id="KAJ3544960.1"/>
    </source>
</evidence>
<accession>A0ACC1SRL2</accession>
<reference evidence="1" key="1">
    <citation type="submission" date="2022-08" db="EMBL/GenBank/DDBJ databases">
        <title>Genome Sequence of Fusarium decemcellulare.</title>
        <authorList>
            <person name="Buettner E."/>
        </authorList>
    </citation>
    <scope>NUCLEOTIDE SEQUENCE</scope>
    <source>
        <strain evidence="1">Babe19</strain>
    </source>
</reference>
<keyword evidence="2" id="KW-1185">Reference proteome</keyword>
<protein>
    <submittedName>
        <fullName evidence="1">Uncharacterized protein</fullName>
    </submittedName>
</protein>
<evidence type="ECO:0000313" key="2">
    <source>
        <dbReference type="Proteomes" id="UP001148629"/>
    </source>
</evidence>
<comment type="caution">
    <text evidence="1">The sequence shown here is derived from an EMBL/GenBank/DDBJ whole genome shotgun (WGS) entry which is preliminary data.</text>
</comment>
<dbReference type="Proteomes" id="UP001148629">
    <property type="component" value="Unassembled WGS sequence"/>
</dbReference>
<name>A0ACC1SRL2_9HYPO</name>